<feature type="compositionally biased region" description="Basic and acidic residues" evidence="1">
    <location>
        <begin position="87"/>
        <end position="110"/>
    </location>
</feature>
<keyword evidence="3" id="KW-1185">Reference proteome</keyword>
<reference evidence="2 3" key="1">
    <citation type="journal article" date="2010" name="Science">
        <title>Plasticity of animal genome architecture unmasked by rapid evolution of a pelagic tunicate.</title>
        <authorList>
            <person name="Denoeud F."/>
            <person name="Henriet S."/>
            <person name="Mungpakdee S."/>
            <person name="Aury J.M."/>
            <person name="Da Silva C."/>
            <person name="Brinkmann H."/>
            <person name="Mikhaleva J."/>
            <person name="Olsen L.C."/>
            <person name="Jubin C."/>
            <person name="Canestro C."/>
            <person name="Bouquet J.M."/>
            <person name="Danks G."/>
            <person name="Poulain J."/>
            <person name="Campsteijn C."/>
            <person name="Adamski M."/>
            <person name="Cross I."/>
            <person name="Yadetie F."/>
            <person name="Muffato M."/>
            <person name="Louis A."/>
            <person name="Butcher S."/>
            <person name="Tsagkogeorga G."/>
            <person name="Konrad A."/>
            <person name="Singh S."/>
            <person name="Jensen M.F."/>
            <person name="Cong E.H."/>
            <person name="Eikeseth-Otteraa H."/>
            <person name="Noel B."/>
            <person name="Anthouard V."/>
            <person name="Porcel B.M."/>
            <person name="Kachouri-Lafond R."/>
            <person name="Nishino A."/>
            <person name="Ugolini M."/>
            <person name="Chourrout P."/>
            <person name="Nishida H."/>
            <person name="Aasland R."/>
            <person name="Huzurbazar S."/>
            <person name="Westhof E."/>
            <person name="Delsuc F."/>
            <person name="Lehrach H."/>
            <person name="Reinhardt R."/>
            <person name="Weissenbach J."/>
            <person name="Roy S.W."/>
            <person name="Artiguenave F."/>
            <person name="Postlethwait J.H."/>
            <person name="Manak J.R."/>
            <person name="Thompson E.M."/>
            <person name="Jaillon O."/>
            <person name="Du Pasquier L."/>
            <person name="Boudinot P."/>
            <person name="Liberles D.A."/>
            <person name="Volff J.N."/>
            <person name="Philippe H."/>
            <person name="Lenhard B."/>
            <person name="Roest Crollius H."/>
            <person name="Wincker P."/>
            <person name="Chourrout D."/>
        </authorList>
    </citation>
    <scope>NUCLEOTIDE SEQUENCE [LARGE SCALE GENOMIC DNA]</scope>
</reference>
<sequence>MGNYFTTIFPSGRFKEQDCSENPLPKPATGSKTPIMSKADASDAFDPRSPSHNVSRTPLKAEEGHVDILSDPRSPLQEINRTPLAVKENEKKSKASDRDHLRRKAIEKSKAPMPMPSFDDEFDQNETLENYFTNTKTADMQKT</sequence>
<dbReference type="AlphaFoldDB" id="E4XZY3"/>
<evidence type="ECO:0000313" key="2">
    <source>
        <dbReference type="EMBL" id="CBY15195.1"/>
    </source>
</evidence>
<feature type="region of interest" description="Disordered" evidence="1">
    <location>
        <begin position="1"/>
        <end position="122"/>
    </location>
</feature>
<dbReference type="InParanoid" id="E4XZY3"/>
<evidence type="ECO:0000313" key="3">
    <source>
        <dbReference type="Proteomes" id="UP000001307"/>
    </source>
</evidence>
<dbReference type="OrthoDB" id="10072347at2759"/>
<protein>
    <submittedName>
        <fullName evidence="2">Uncharacterized protein</fullName>
    </submittedName>
</protein>
<organism evidence="2 3">
    <name type="scientific">Oikopleura dioica</name>
    <name type="common">Tunicate</name>
    <dbReference type="NCBI Taxonomy" id="34765"/>
    <lineage>
        <taxon>Eukaryota</taxon>
        <taxon>Metazoa</taxon>
        <taxon>Chordata</taxon>
        <taxon>Tunicata</taxon>
        <taxon>Appendicularia</taxon>
        <taxon>Copelata</taxon>
        <taxon>Oikopleuridae</taxon>
        <taxon>Oikopleura</taxon>
    </lineage>
</organism>
<feature type="compositionally biased region" description="Basic and acidic residues" evidence="1">
    <location>
        <begin position="59"/>
        <end position="70"/>
    </location>
</feature>
<dbReference type="EMBL" id="FN653444">
    <property type="protein sequence ID" value="CBY15195.1"/>
    <property type="molecule type" value="Genomic_DNA"/>
</dbReference>
<dbReference type="Proteomes" id="UP000001307">
    <property type="component" value="Unassembled WGS sequence"/>
</dbReference>
<proteinExistence type="predicted"/>
<evidence type="ECO:0000256" key="1">
    <source>
        <dbReference type="SAM" id="MobiDB-lite"/>
    </source>
</evidence>
<gene>
    <name evidence="2" type="ORF">GSOID_T00012091001</name>
</gene>
<name>E4XZY3_OIKDI</name>
<accession>E4XZY3</accession>